<evidence type="ECO:0000313" key="1">
    <source>
        <dbReference type="Proteomes" id="UP000504618"/>
    </source>
</evidence>
<dbReference type="OrthoDB" id="7554205at2759"/>
<dbReference type="GeneID" id="112465705"/>
<dbReference type="AlphaFoldDB" id="A0A6J1R2H3"/>
<dbReference type="Proteomes" id="UP000504618">
    <property type="component" value="Unplaced"/>
</dbReference>
<name>A0A6J1R2H3_9HYME</name>
<evidence type="ECO:0000313" key="2">
    <source>
        <dbReference type="RefSeq" id="XP_024889204.1"/>
    </source>
</evidence>
<dbReference type="RefSeq" id="XP_024889204.1">
    <property type="nucleotide sequence ID" value="XM_025033436.1"/>
</dbReference>
<gene>
    <name evidence="2" type="primary">LOC112465705</name>
</gene>
<sequence>MIVRDSGVCEMSAAQLVRHQDLYEIVITITRIAVQRSTRLYRVCNVTWRAQLCSLPRRGLLQKLRYLINHLDLRTIVKCFNRGLFADDPDILYIGYNEIVRRGVRDSLYVEAVVKKYENLQGKEEISFHNIQELKNGIIVIKKAQCDILIWNLSLKLFHYIIII</sequence>
<keyword evidence="1" id="KW-1185">Reference proteome</keyword>
<accession>A0A6J1R2H3</accession>
<reference evidence="2" key="1">
    <citation type="submission" date="2025-08" db="UniProtKB">
        <authorList>
            <consortium name="RefSeq"/>
        </authorList>
    </citation>
    <scope>IDENTIFICATION</scope>
    <source>
        <tissue evidence="2">Whole body</tissue>
    </source>
</reference>
<proteinExistence type="predicted"/>
<organism evidence="1 2">
    <name type="scientific">Temnothorax curvispinosus</name>
    <dbReference type="NCBI Taxonomy" id="300111"/>
    <lineage>
        <taxon>Eukaryota</taxon>
        <taxon>Metazoa</taxon>
        <taxon>Ecdysozoa</taxon>
        <taxon>Arthropoda</taxon>
        <taxon>Hexapoda</taxon>
        <taxon>Insecta</taxon>
        <taxon>Pterygota</taxon>
        <taxon>Neoptera</taxon>
        <taxon>Endopterygota</taxon>
        <taxon>Hymenoptera</taxon>
        <taxon>Apocrita</taxon>
        <taxon>Aculeata</taxon>
        <taxon>Formicoidea</taxon>
        <taxon>Formicidae</taxon>
        <taxon>Myrmicinae</taxon>
        <taxon>Temnothorax</taxon>
    </lineage>
</organism>
<protein>
    <submittedName>
        <fullName evidence="2">Uncharacterized protein LOC112465705</fullName>
    </submittedName>
</protein>